<feature type="compositionally biased region" description="Basic and acidic residues" evidence="3">
    <location>
        <begin position="12"/>
        <end position="23"/>
    </location>
</feature>
<proteinExistence type="inferred from homology"/>
<reference evidence="4" key="1">
    <citation type="submission" date="2020-12" db="EMBL/GenBank/DDBJ databases">
        <title>Metabolic potential, ecology and presence of endohyphal bacteria is reflected in genomic diversity of Mucoromycotina.</title>
        <authorList>
            <person name="Muszewska A."/>
            <person name="Okrasinska A."/>
            <person name="Steczkiewicz K."/>
            <person name="Drgas O."/>
            <person name="Orlowska M."/>
            <person name="Perlinska-Lenart U."/>
            <person name="Aleksandrzak-Piekarczyk T."/>
            <person name="Szatraj K."/>
            <person name="Zielenkiewicz U."/>
            <person name="Pilsyk S."/>
            <person name="Malc E."/>
            <person name="Mieczkowski P."/>
            <person name="Kruszewska J.S."/>
            <person name="Biernat P."/>
            <person name="Pawlowska J."/>
        </authorList>
    </citation>
    <scope>NUCLEOTIDE SEQUENCE</scope>
    <source>
        <strain evidence="4">WA0000017839</strain>
    </source>
</reference>
<dbReference type="GO" id="GO:0006406">
    <property type="term" value="P:mRNA export from nucleus"/>
    <property type="evidence" value="ECO:0007669"/>
    <property type="project" value="UniProtKB-UniRule"/>
</dbReference>
<dbReference type="Proteomes" id="UP000603453">
    <property type="component" value="Unassembled WGS sequence"/>
</dbReference>
<dbReference type="Pfam" id="PF05160">
    <property type="entry name" value="DSS1_SEM1"/>
    <property type="match status" value="1"/>
</dbReference>
<evidence type="ECO:0000313" key="4">
    <source>
        <dbReference type="EMBL" id="KAG2205155.1"/>
    </source>
</evidence>
<comment type="subcellular location">
    <subcellularLocation>
        <location evidence="2">Nucleus</location>
    </subcellularLocation>
</comment>
<gene>
    <name evidence="4" type="ORF">INT47_002249</name>
</gene>
<dbReference type="GO" id="GO:0043248">
    <property type="term" value="P:proteasome assembly"/>
    <property type="evidence" value="ECO:0007669"/>
    <property type="project" value="UniProtKB-UniRule"/>
</dbReference>
<dbReference type="GO" id="GO:0008541">
    <property type="term" value="C:proteasome regulatory particle, lid subcomplex"/>
    <property type="evidence" value="ECO:0007669"/>
    <property type="project" value="UniProtKB-UniRule"/>
</dbReference>
<dbReference type="EMBL" id="JAEPRD010000039">
    <property type="protein sequence ID" value="KAG2205155.1"/>
    <property type="molecule type" value="Genomic_DNA"/>
</dbReference>
<dbReference type="SMART" id="SM01385">
    <property type="entry name" value="DSS1_SEM1"/>
    <property type="match status" value="1"/>
</dbReference>
<evidence type="ECO:0000256" key="2">
    <source>
        <dbReference type="RuleBase" id="RU369057"/>
    </source>
</evidence>
<protein>
    <recommendedName>
        <fullName evidence="2">26S proteasome complex subunit SEM1</fullName>
    </recommendedName>
</protein>
<name>A0A8H7R7N4_9FUNG</name>
<keyword evidence="2" id="KW-0647">Proteasome</keyword>
<comment type="similarity">
    <text evidence="1 2">Belongs to the DSS1/SEM1 family.</text>
</comment>
<dbReference type="PANTHER" id="PTHR16771">
    <property type="entry name" value="26 PROTEASOME COMPLEX SUBUNIT DSS1"/>
    <property type="match status" value="1"/>
</dbReference>
<keyword evidence="5" id="KW-1185">Reference proteome</keyword>
<dbReference type="GO" id="GO:0005634">
    <property type="term" value="C:nucleus"/>
    <property type="evidence" value="ECO:0007669"/>
    <property type="project" value="UniProtKB-SubCell"/>
</dbReference>
<dbReference type="AlphaFoldDB" id="A0A8H7R7N4"/>
<dbReference type="InterPro" id="IPR007834">
    <property type="entry name" value="DSS1_SEM1"/>
</dbReference>
<sequence>MSSSNTVTPPKIQDKPLEEEPAKKNGQLGALEEDDEFEEFEAEDWEENDEENLDDNLWDDNWDDDDVEEDFSVVLQAVSITSSEPQAMKL</sequence>
<dbReference type="GO" id="GO:0000724">
    <property type="term" value="P:double-strand break repair via homologous recombination"/>
    <property type="evidence" value="ECO:0007669"/>
    <property type="project" value="TreeGrafter"/>
</dbReference>
<dbReference type="PANTHER" id="PTHR16771:SF0">
    <property type="entry name" value="26S PROTEASOME COMPLEX SUBUNIT SEM1"/>
    <property type="match status" value="1"/>
</dbReference>
<comment type="caution">
    <text evidence="4">The sequence shown here is derived from an EMBL/GenBank/DDBJ whole genome shotgun (WGS) entry which is preliminary data.</text>
</comment>
<feature type="region of interest" description="Disordered" evidence="3">
    <location>
        <begin position="1"/>
        <end position="54"/>
    </location>
</feature>
<comment type="function">
    <text evidence="2">Component of the 26S proteasome, a multiprotein complex involved in the ATP-dependent degradation of ubiquitinated proteins.</text>
</comment>
<evidence type="ECO:0000256" key="3">
    <source>
        <dbReference type="SAM" id="MobiDB-lite"/>
    </source>
</evidence>
<evidence type="ECO:0000256" key="1">
    <source>
        <dbReference type="ARBA" id="ARBA00034491"/>
    </source>
</evidence>
<keyword evidence="2" id="KW-0539">Nucleus</keyword>
<organism evidence="4 5">
    <name type="scientific">Mucor saturninus</name>
    <dbReference type="NCBI Taxonomy" id="64648"/>
    <lineage>
        <taxon>Eukaryota</taxon>
        <taxon>Fungi</taxon>
        <taxon>Fungi incertae sedis</taxon>
        <taxon>Mucoromycota</taxon>
        <taxon>Mucoromycotina</taxon>
        <taxon>Mucoromycetes</taxon>
        <taxon>Mucorales</taxon>
        <taxon>Mucorineae</taxon>
        <taxon>Mucoraceae</taxon>
        <taxon>Mucor</taxon>
    </lineage>
</organism>
<feature type="compositionally biased region" description="Acidic residues" evidence="3">
    <location>
        <begin position="31"/>
        <end position="54"/>
    </location>
</feature>
<evidence type="ECO:0000313" key="5">
    <source>
        <dbReference type="Proteomes" id="UP000603453"/>
    </source>
</evidence>
<accession>A0A8H7R7N4</accession>